<name>A0A8S0YTC0_ARCPL</name>
<evidence type="ECO:0000313" key="1">
    <source>
        <dbReference type="EMBL" id="CAB3222994.1"/>
    </source>
</evidence>
<accession>A0A8S0YTC0</accession>
<comment type="caution">
    <text evidence="1">The sequence shown here is derived from an EMBL/GenBank/DDBJ whole genome shotgun (WGS) entry which is preliminary data.</text>
</comment>
<keyword evidence="2" id="KW-1185">Reference proteome</keyword>
<organism evidence="1 2">
    <name type="scientific">Arctia plantaginis</name>
    <name type="common">Wood tiger moth</name>
    <name type="synonym">Phalaena plantaginis</name>
    <dbReference type="NCBI Taxonomy" id="874455"/>
    <lineage>
        <taxon>Eukaryota</taxon>
        <taxon>Metazoa</taxon>
        <taxon>Ecdysozoa</taxon>
        <taxon>Arthropoda</taxon>
        <taxon>Hexapoda</taxon>
        <taxon>Insecta</taxon>
        <taxon>Pterygota</taxon>
        <taxon>Neoptera</taxon>
        <taxon>Endopterygota</taxon>
        <taxon>Lepidoptera</taxon>
        <taxon>Glossata</taxon>
        <taxon>Ditrysia</taxon>
        <taxon>Noctuoidea</taxon>
        <taxon>Erebidae</taxon>
        <taxon>Arctiinae</taxon>
        <taxon>Arctia</taxon>
    </lineage>
</organism>
<gene>
    <name evidence="1" type="ORF">APLA_LOCUS1414</name>
</gene>
<evidence type="ECO:0000313" key="2">
    <source>
        <dbReference type="Proteomes" id="UP000494106"/>
    </source>
</evidence>
<protein>
    <submittedName>
        <fullName evidence="1">Uncharacterized protein</fullName>
    </submittedName>
</protein>
<dbReference type="Proteomes" id="UP000494106">
    <property type="component" value="Unassembled WGS sequence"/>
</dbReference>
<sequence length="72" mass="7691">MARIVEQEQENCCPENGEDLNALGDSIGGCEVPLSGEVAEGWSEDMGSFSLPPLELDPLPSLFPFSPCSGYK</sequence>
<dbReference type="EMBL" id="CADEBC010000123">
    <property type="protein sequence ID" value="CAB3222994.1"/>
    <property type="molecule type" value="Genomic_DNA"/>
</dbReference>
<reference evidence="1 2" key="1">
    <citation type="submission" date="2020-04" db="EMBL/GenBank/DDBJ databases">
        <authorList>
            <person name="Wallbank WR R."/>
            <person name="Pardo Diaz C."/>
            <person name="Kozak K."/>
            <person name="Martin S."/>
            <person name="Jiggins C."/>
            <person name="Moest M."/>
            <person name="Warren A I."/>
            <person name="Byers J.R.P. K."/>
            <person name="Montejo-Kovacevich G."/>
            <person name="Yen C E."/>
        </authorList>
    </citation>
    <scope>NUCLEOTIDE SEQUENCE [LARGE SCALE GENOMIC DNA]</scope>
</reference>
<dbReference type="AlphaFoldDB" id="A0A8S0YTC0"/>
<dbReference type="OrthoDB" id="7412976at2759"/>
<proteinExistence type="predicted"/>